<gene>
    <name evidence="4" type="ORF">LV83_03826</name>
</gene>
<keyword evidence="1" id="KW-0378">Hydrolase</keyword>
<dbReference type="Proteomes" id="UP000249610">
    <property type="component" value="Unassembled WGS sequence"/>
</dbReference>
<dbReference type="Gene3D" id="3.40.50.1820">
    <property type="entry name" value="alpha/beta hydrolase"/>
    <property type="match status" value="1"/>
</dbReference>
<evidence type="ECO:0000259" key="3">
    <source>
        <dbReference type="Pfam" id="PF20434"/>
    </source>
</evidence>
<evidence type="ECO:0000256" key="1">
    <source>
        <dbReference type="ARBA" id="ARBA00022801"/>
    </source>
</evidence>
<feature type="chain" id="PRO_5016334562" evidence="2">
    <location>
        <begin position="30"/>
        <end position="291"/>
    </location>
</feature>
<comment type="caution">
    <text evidence="4">The sequence shown here is derived from an EMBL/GenBank/DDBJ whole genome shotgun (WGS) entry which is preliminary data.</text>
</comment>
<dbReference type="GO" id="GO:0016787">
    <property type="term" value="F:hydrolase activity"/>
    <property type="evidence" value="ECO:0007669"/>
    <property type="project" value="UniProtKB-KW"/>
</dbReference>
<evidence type="ECO:0000313" key="5">
    <source>
        <dbReference type="Proteomes" id="UP000249610"/>
    </source>
</evidence>
<dbReference type="EMBL" id="QLLK01000015">
    <property type="protein sequence ID" value="RAI84778.1"/>
    <property type="molecule type" value="Genomic_DNA"/>
</dbReference>
<sequence length="291" mass="31995">MRNRFYCVSKKITFGIFILGAFWSCTSNGDETPSERLESLDLSDQSYGSEPNQLMDVYLPAGRSTTNTPLLIYIHGGAWVEGSKEEFKQFRSSLSAALPDYAFVSINYSLYNFTTGTNKFPTQENEVIKAINYILSKSLEWNISDTIILAGASAGGHLALLHAYKHESVGNVTAVVAFFPPTDLAELYDYSFLTITGLGGLLGSSPMENPTAYANSSPITFIDGESVPTIFFHGTADNVVPFSQSEILEEKLSKAGVKHEFTKVLNQGHGFTLETYPVLFQQAAAFIKEQQ</sequence>
<dbReference type="OrthoDB" id="9777975at2"/>
<dbReference type="InterPro" id="IPR049492">
    <property type="entry name" value="BD-FAE-like_dom"/>
</dbReference>
<dbReference type="SUPFAM" id="SSF53474">
    <property type="entry name" value="alpha/beta-Hydrolases"/>
    <property type="match status" value="1"/>
</dbReference>
<dbReference type="RefSeq" id="WP_158530629.1">
    <property type="nucleotide sequence ID" value="NZ_QLLK01000015.1"/>
</dbReference>
<evidence type="ECO:0000313" key="4">
    <source>
        <dbReference type="EMBL" id="RAI84778.1"/>
    </source>
</evidence>
<feature type="domain" description="BD-FAE-like" evidence="3">
    <location>
        <begin position="55"/>
        <end position="252"/>
    </location>
</feature>
<feature type="signal peptide" evidence="2">
    <location>
        <begin position="1"/>
        <end position="29"/>
    </location>
</feature>
<organism evidence="4 5">
    <name type="scientific">Algoriphagus yeomjeoni</name>
    <dbReference type="NCBI Taxonomy" id="291403"/>
    <lineage>
        <taxon>Bacteria</taxon>
        <taxon>Pseudomonadati</taxon>
        <taxon>Bacteroidota</taxon>
        <taxon>Cytophagia</taxon>
        <taxon>Cytophagales</taxon>
        <taxon>Cyclobacteriaceae</taxon>
        <taxon>Algoriphagus</taxon>
    </lineage>
</organism>
<proteinExistence type="predicted"/>
<protein>
    <submittedName>
        <fullName evidence="4">Acetyl esterase/lipase</fullName>
    </submittedName>
</protein>
<dbReference type="PANTHER" id="PTHR48081:SF13">
    <property type="entry name" value="ALPHA_BETA HYDROLASE"/>
    <property type="match status" value="1"/>
</dbReference>
<keyword evidence="5" id="KW-1185">Reference proteome</keyword>
<keyword evidence="2" id="KW-0732">Signal</keyword>
<dbReference type="Pfam" id="PF20434">
    <property type="entry name" value="BD-FAE"/>
    <property type="match status" value="1"/>
</dbReference>
<evidence type="ECO:0000256" key="2">
    <source>
        <dbReference type="SAM" id="SignalP"/>
    </source>
</evidence>
<name>A0A327NXH9_9BACT</name>
<reference evidence="4 5" key="1">
    <citation type="submission" date="2018-06" db="EMBL/GenBank/DDBJ databases">
        <title>Genomic Encyclopedia of Archaeal and Bacterial Type Strains, Phase II (KMG-II): from individual species to whole genera.</title>
        <authorList>
            <person name="Goeker M."/>
        </authorList>
    </citation>
    <scope>NUCLEOTIDE SEQUENCE [LARGE SCALE GENOMIC DNA]</scope>
    <source>
        <strain evidence="4 5">DSM 23446</strain>
    </source>
</reference>
<dbReference type="AlphaFoldDB" id="A0A327NXH9"/>
<accession>A0A327NXH9</accession>
<dbReference type="InterPro" id="IPR029058">
    <property type="entry name" value="AB_hydrolase_fold"/>
</dbReference>
<dbReference type="InterPro" id="IPR050300">
    <property type="entry name" value="GDXG_lipolytic_enzyme"/>
</dbReference>
<dbReference type="PANTHER" id="PTHR48081">
    <property type="entry name" value="AB HYDROLASE SUPERFAMILY PROTEIN C4A8.06C"/>
    <property type="match status" value="1"/>
</dbReference>